<dbReference type="SUPFAM" id="SSF51695">
    <property type="entry name" value="PLC-like phosphodiesterases"/>
    <property type="match status" value="1"/>
</dbReference>
<comment type="caution">
    <text evidence="2">The sequence shown here is derived from an EMBL/GenBank/DDBJ whole genome shotgun (WGS) entry which is preliminary data.</text>
</comment>
<evidence type="ECO:0000313" key="2">
    <source>
        <dbReference type="EMBL" id="PTW60644.1"/>
    </source>
</evidence>
<dbReference type="InterPro" id="IPR017946">
    <property type="entry name" value="PLC-like_Pdiesterase_TIM-brl"/>
</dbReference>
<feature type="domain" description="GP-PDE" evidence="1">
    <location>
        <begin position="2"/>
        <end position="242"/>
    </location>
</feature>
<sequence>MTEIVSHRGGAWLWPENSLIAFENTTKLAVEQVEFDVHPSRDGRLVVIHDATLERTTSGAGRVFDHDWADLSQLVLKGANGGRMLLLDEVIEIFAPTAINLRLELKADADGTPYPGLPQKVAETLQRTGMTERTVATSFQLGTVLELGRAGLGDNRLWILAPKVMTDIGGIAGVLDLAQARGITRLGIRQDMLTEANLAEGRARGFHIGCWACNDPAIMRRMFDLDVAVFTTDRPDLALAIRAEMNDEGAAA</sequence>
<dbReference type="EMBL" id="QAYG01000004">
    <property type="protein sequence ID" value="PTW60644.1"/>
    <property type="molecule type" value="Genomic_DNA"/>
</dbReference>
<dbReference type="RefSeq" id="WP_107990235.1">
    <property type="nucleotide sequence ID" value="NZ_QAYG01000004.1"/>
</dbReference>
<dbReference type="GO" id="GO:0006629">
    <property type="term" value="P:lipid metabolic process"/>
    <property type="evidence" value="ECO:0007669"/>
    <property type="project" value="InterPro"/>
</dbReference>
<dbReference type="PANTHER" id="PTHR46211:SF14">
    <property type="entry name" value="GLYCEROPHOSPHODIESTER PHOSPHODIESTERASE"/>
    <property type="match status" value="1"/>
</dbReference>
<dbReference type="Proteomes" id="UP000244081">
    <property type="component" value="Unassembled WGS sequence"/>
</dbReference>
<keyword evidence="3" id="KW-1185">Reference proteome</keyword>
<dbReference type="OrthoDB" id="9787897at2"/>
<proteinExistence type="predicted"/>
<dbReference type="Pfam" id="PF03009">
    <property type="entry name" value="GDPD"/>
    <property type="match status" value="1"/>
</dbReference>
<protein>
    <submittedName>
        <fullName evidence="2">Glycerophosphoryl diester phosphodiesterase</fullName>
    </submittedName>
</protein>
<evidence type="ECO:0000259" key="1">
    <source>
        <dbReference type="PROSITE" id="PS51704"/>
    </source>
</evidence>
<dbReference type="PROSITE" id="PS51704">
    <property type="entry name" value="GP_PDE"/>
    <property type="match status" value="1"/>
</dbReference>
<organism evidence="2 3">
    <name type="scientific">Breoghania corrubedonensis</name>
    <dbReference type="NCBI Taxonomy" id="665038"/>
    <lineage>
        <taxon>Bacteria</taxon>
        <taxon>Pseudomonadati</taxon>
        <taxon>Pseudomonadota</taxon>
        <taxon>Alphaproteobacteria</taxon>
        <taxon>Hyphomicrobiales</taxon>
        <taxon>Stappiaceae</taxon>
        <taxon>Breoghania</taxon>
    </lineage>
</organism>
<evidence type="ECO:0000313" key="3">
    <source>
        <dbReference type="Proteomes" id="UP000244081"/>
    </source>
</evidence>
<dbReference type="GO" id="GO:0008081">
    <property type="term" value="F:phosphoric diester hydrolase activity"/>
    <property type="evidence" value="ECO:0007669"/>
    <property type="project" value="InterPro"/>
</dbReference>
<accession>A0A2T5VA79</accession>
<dbReference type="InterPro" id="IPR030395">
    <property type="entry name" value="GP_PDE_dom"/>
</dbReference>
<name>A0A2T5VA79_9HYPH</name>
<dbReference type="AlphaFoldDB" id="A0A2T5VA79"/>
<dbReference type="Gene3D" id="3.20.20.190">
    <property type="entry name" value="Phosphatidylinositol (PI) phosphodiesterase"/>
    <property type="match status" value="1"/>
</dbReference>
<gene>
    <name evidence="2" type="ORF">C8N35_104270</name>
</gene>
<reference evidence="2 3" key="1">
    <citation type="submission" date="2018-04" db="EMBL/GenBank/DDBJ databases">
        <title>Genomic Encyclopedia of Archaeal and Bacterial Type Strains, Phase II (KMG-II): from individual species to whole genera.</title>
        <authorList>
            <person name="Goeker M."/>
        </authorList>
    </citation>
    <scope>NUCLEOTIDE SEQUENCE [LARGE SCALE GENOMIC DNA]</scope>
    <source>
        <strain evidence="2 3">DSM 23382</strain>
    </source>
</reference>
<dbReference type="PANTHER" id="PTHR46211">
    <property type="entry name" value="GLYCEROPHOSPHORYL DIESTER PHOSPHODIESTERASE"/>
    <property type="match status" value="1"/>
</dbReference>